<evidence type="ECO:0000313" key="2">
    <source>
        <dbReference type="EMBL" id="QNQ10613.1"/>
    </source>
</evidence>
<organism evidence="2 3">
    <name type="scientific">Sphingomonas alpina</name>
    <dbReference type="NCBI Taxonomy" id="653931"/>
    <lineage>
        <taxon>Bacteria</taxon>
        <taxon>Pseudomonadati</taxon>
        <taxon>Pseudomonadota</taxon>
        <taxon>Alphaproteobacteria</taxon>
        <taxon>Sphingomonadales</taxon>
        <taxon>Sphingomonadaceae</taxon>
        <taxon>Sphingomonas</taxon>
    </lineage>
</organism>
<proteinExistence type="predicted"/>
<dbReference type="SUPFAM" id="SSF51735">
    <property type="entry name" value="NAD(P)-binding Rossmann-fold domains"/>
    <property type="match status" value="1"/>
</dbReference>
<dbReference type="Proteomes" id="UP000516148">
    <property type="component" value="Chromosome"/>
</dbReference>
<dbReference type="InterPro" id="IPR005097">
    <property type="entry name" value="Sacchrp_dh_NADP-bd"/>
</dbReference>
<sequence length="344" mass="36373">MSIASENKIVAVIGGAGHTGRFVVAELKRRGLGVIVVGRDQQKLAAEAASPGITVRAAGMDDPTSLDDALSGAAAVINCAGPFMDTAIPVIDAALRAGIPYLDVTAEQQTVQAIIATRDAAARQAGIVLLPAAAFYGGLADLLAGAVHDGSGPVDEVTVAMFLDSWHPTSGTRVTGQRNTAKRLMQRQGRLEVIPDPAPTRHWSFPAPFGDQDMVMLPLTEMITLAHHLRPETIDSWINLAPLRDLRDPATPPPQPSDAQGRSAQLFAMDVLVRTGDRVRRATASGQDIYAITAPIIVEAVERLLAGEAWDKAGTRTLGDVFDARAFLDALGPDTLRVVYQDAA</sequence>
<dbReference type="Gene3D" id="3.40.50.720">
    <property type="entry name" value="NAD(P)-binding Rossmann-like Domain"/>
    <property type="match status" value="1"/>
</dbReference>
<feature type="domain" description="Saccharopine dehydrogenase NADP binding" evidence="1">
    <location>
        <begin position="11"/>
        <end position="128"/>
    </location>
</feature>
<dbReference type="RefSeq" id="WP_187762904.1">
    <property type="nucleotide sequence ID" value="NZ_CP061038.1"/>
</dbReference>
<evidence type="ECO:0000259" key="1">
    <source>
        <dbReference type="Pfam" id="PF03435"/>
    </source>
</evidence>
<protein>
    <submittedName>
        <fullName evidence="2">Saccharopine dehydrogenase NADP-binding domain-containing protein</fullName>
    </submittedName>
</protein>
<evidence type="ECO:0000313" key="3">
    <source>
        <dbReference type="Proteomes" id="UP000516148"/>
    </source>
</evidence>
<accession>A0A7H0LLR0</accession>
<dbReference type="EMBL" id="CP061038">
    <property type="protein sequence ID" value="QNQ10613.1"/>
    <property type="molecule type" value="Genomic_DNA"/>
</dbReference>
<dbReference type="KEGG" id="spap:H3Z74_05270"/>
<dbReference type="AlphaFoldDB" id="A0A7H0LLR0"/>
<dbReference type="PANTHER" id="PTHR43781:SF1">
    <property type="entry name" value="SACCHAROPINE DEHYDROGENASE"/>
    <property type="match status" value="1"/>
</dbReference>
<name>A0A7H0LLR0_9SPHN</name>
<dbReference type="InterPro" id="IPR036291">
    <property type="entry name" value="NAD(P)-bd_dom_sf"/>
</dbReference>
<reference evidence="2 3" key="1">
    <citation type="submission" date="2020-09" db="EMBL/GenBank/DDBJ databases">
        <title>Sphingomonas sp., a new species isolated from pork steak.</title>
        <authorList>
            <person name="Heidler von Heilborn D."/>
        </authorList>
    </citation>
    <scope>NUCLEOTIDE SEQUENCE [LARGE SCALE GENOMIC DNA]</scope>
    <source>
        <strain evidence="3">S8-3T</strain>
    </source>
</reference>
<dbReference type="PANTHER" id="PTHR43781">
    <property type="entry name" value="SACCHAROPINE DEHYDROGENASE"/>
    <property type="match status" value="1"/>
</dbReference>
<keyword evidence="3" id="KW-1185">Reference proteome</keyword>
<gene>
    <name evidence="2" type="ORF">H3Z74_05270</name>
</gene>
<dbReference type="Pfam" id="PF03435">
    <property type="entry name" value="Sacchrp_dh_NADP"/>
    <property type="match status" value="1"/>
</dbReference>